<gene>
    <name evidence="7" type="primary">ybbW_1</name>
    <name evidence="7" type="ORF">NCTC9117_04642</name>
</gene>
<feature type="transmembrane region" description="Helical" evidence="6">
    <location>
        <begin position="53"/>
        <end position="70"/>
    </location>
</feature>
<evidence type="ECO:0000256" key="4">
    <source>
        <dbReference type="ARBA" id="ARBA00022989"/>
    </source>
</evidence>
<evidence type="ECO:0000313" key="8">
    <source>
        <dbReference type="Proteomes" id="UP000254785"/>
    </source>
</evidence>
<name>A0A376YGR0_ECOLX</name>
<comment type="similarity">
    <text evidence="2">Belongs to the purine-cytosine permease (2.A.39) family.</text>
</comment>
<reference evidence="7 8" key="1">
    <citation type="submission" date="2018-06" db="EMBL/GenBank/DDBJ databases">
        <authorList>
            <consortium name="Pathogen Informatics"/>
            <person name="Doyle S."/>
        </authorList>
    </citation>
    <scope>NUCLEOTIDE SEQUENCE [LARGE SCALE GENOMIC DNA]</scope>
    <source>
        <strain evidence="7 8">NCTC9117</strain>
    </source>
</reference>
<keyword evidence="3 6" id="KW-0812">Transmembrane</keyword>
<dbReference type="InterPro" id="IPR001248">
    <property type="entry name" value="Pur-cyt_permease"/>
</dbReference>
<dbReference type="AlphaFoldDB" id="A0A376YGR0"/>
<sequence length="94" mass="10758">MRGQINLDELYTAPGDYKYYDNGFNLTAFSVTLVAVILSLGVSLFTLWNRYRVFHGLSASSVAFAAYALLKKTYNSRKNRRAKNHRLINPDIEH</sequence>
<dbReference type="Proteomes" id="UP000254785">
    <property type="component" value="Unassembled WGS sequence"/>
</dbReference>
<evidence type="ECO:0000256" key="2">
    <source>
        <dbReference type="ARBA" id="ARBA00008974"/>
    </source>
</evidence>
<dbReference type="Gene3D" id="1.10.4160.10">
    <property type="entry name" value="Hydantoin permease"/>
    <property type="match status" value="1"/>
</dbReference>
<accession>A0A376YGR0</accession>
<protein>
    <submittedName>
        <fullName evidence="7">Putative allantoin permease</fullName>
    </submittedName>
</protein>
<feature type="transmembrane region" description="Helical" evidence="6">
    <location>
        <begin position="26"/>
        <end position="47"/>
    </location>
</feature>
<dbReference type="GO" id="GO:0016020">
    <property type="term" value="C:membrane"/>
    <property type="evidence" value="ECO:0007669"/>
    <property type="project" value="UniProtKB-SubCell"/>
</dbReference>
<keyword evidence="4 6" id="KW-1133">Transmembrane helix</keyword>
<evidence type="ECO:0000313" key="7">
    <source>
        <dbReference type="EMBL" id="STJ82047.1"/>
    </source>
</evidence>
<proteinExistence type="inferred from homology"/>
<evidence type="ECO:0000256" key="3">
    <source>
        <dbReference type="ARBA" id="ARBA00022692"/>
    </source>
</evidence>
<comment type="subcellular location">
    <subcellularLocation>
        <location evidence="1">Membrane</location>
        <topology evidence="1">Multi-pass membrane protein</topology>
    </subcellularLocation>
</comment>
<evidence type="ECO:0000256" key="6">
    <source>
        <dbReference type="SAM" id="Phobius"/>
    </source>
</evidence>
<evidence type="ECO:0000256" key="5">
    <source>
        <dbReference type="ARBA" id="ARBA00023136"/>
    </source>
</evidence>
<dbReference type="EMBL" id="UGDC01000003">
    <property type="protein sequence ID" value="STJ82047.1"/>
    <property type="molecule type" value="Genomic_DNA"/>
</dbReference>
<organism evidence="7 8">
    <name type="scientific">Escherichia coli</name>
    <dbReference type="NCBI Taxonomy" id="562"/>
    <lineage>
        <taxon>Bacteria</taxon>
        <taxon>Pseudomonadati</taxon>
        <taxon>Pseudomonadota</taxon>
        <taxon>Gammaproteobacteria</taxon>
        <taxon>Enterobacterales</taxon>
        <taxon>Enterobacteriaceae</taxon>
        <taxon>Escherichia</taxon>
    </lineage>
</organism>
<keyword evidence="5 6" id="KW-0472">Membrane</keyword>
<evidence type="ECO:0000256" key="1">
    <source>
        <dbReference type="ARBA" id="ARBA00004141"/>
    </source>
</evidence>
<dbReference type="GO" id="GO:0022857">
    <property type="term" value="F:transmembrane transporter activity"/>
    <property type="evidence" value="ECO:0007669"/>
    <property type="project" value="InterPro"/>
</dbReference>
<dbReference type="Pfam" id="PF02133">
    <property type="entry name" value="Transp_cyt_pur"/>
    <property type="match status" value="1"/>
</dbReference>